<dbReference type="Proteomes" id="UP001234178">
    <property type="component" value="Unassembled WGS sequence"/>
</dbReference>
<name>A0ABR0BAM3_9CRUS</name>
<comment type="caution">
    <text evidence="1">The sequence shown here is derived from an EMBL/GenBank/DDBJ whole genome shotgun (WGS) entry which is preliminary data.</text>
</comment>
<proteinExistence type="predicted"/>
<protein>
    <submittedName>
        <fullName evidence="1">Uncharacterized protein</fullName>
    </submittedName>
</protein>
<organism evidence="1 2">
    <name type="scientific">Daphnia magna</name>
    <dbReference type="NCBI Taxonomy" id="35525"/>
    <lineage>
        <taxon>Eukaryota</taxon>
        <taxon>Metazoa</taxon>
        <taxon>Ecdysozoa</taxon>
        <taxon>Arthropoda</taxon>
        <taxon>Crustacea</taxon>
        <taxon>Branchiopoda</taxon>
        <taxon>Diplostraca</taxon>
        <taxon>Cladocera</taxon>
        <taxon>Anomopoda</taxon>
        <taxon>Daphniidae</taxon>
        <taxon>Daphnia</taxon>
    </lineage>
</organism>
<gene>
    <name evidence="1" type="ORF">OUZ56_033327</name>
</gene>
<keyword evidence="2" id="KW-1185">Reference proteome</keyword>
<evidence type="ECO:0000313" key="2">
    <source>
        <dbReference type="Proteomes" id="UP001234178"/>
    </source>
</evidence>
<evidence type="ECO:0000313" key="1">
    <source>
        <dbReference type="EMBL" id="KAK4045628.1"/>
    </source>
</evidence>
<dbReference type="EMBL" id="JAOYFB010000047">
    <property type="protein sequence ID" value="KAK4045628.1"/>
    <property type="molecule type" value="Genomic_DNA"/>
</dbReference>
<accession>A0ABR0BAM3</accession>
<reference evidence="1 2" key="1">
    <citation type="journal article" date="2023" name="Nucleic Acids Res.">
        <title>The hologenome of Daphnia magna reveals possible DNA methylation and microbiome-mediated evolution of the host genome.</title>
        <authorList>
            <person name="Chaturvedi A."/>
            <person name="Li X."/>
            <person name="Dhandapani V."/>
            <person name="Marshall H."/>
            <person name="Kissane S."/>
            <person name="Cuenca-Cambronero M."/>
            <person name="Asole G."/>
            <person name="Calvet F."/>
            <person name="Ruiz-Romero M."/>
            <person name="Marangio P."/>
            <person name="Guigo R."/>
            <person name="Rago D."/>
            <person name="Mirbahai L."/>
            <person name="Eastwood N."/>
            <person name="Colbourne J.K."/>
            <person name="Zhou J."/>
            <person name="Mallon E."/>
            <person name="Orsini L."/>
        </authorList>
    </citation>
    <scope>NUCLEOTIDE SEQUENCE [LARGE SCALE GENOMIC DNA]</scope>
    <source>
        <strain evidence="1">LRV0_1</strain>
    </source>
</reference>
<sequence>MRGFMVNSKSKKDQTASSSLNVQLPSTTLVRHLTCLSVSSYKCFFDYLFPSKNSWNNSVFTLHTKVKTHGITVYSHLIQNYKLMKYKLMKYKLMKYKLMKYKLMKYKLMEEQCIHIEYKSKNSWYNSVFTLNTKVKTHGITVYHSVFTLNTKV</sequence>